<dbReference type="AlphaFoldDB" id="A0A212ACR7"/>
<evidence type="ECO:0000313" key="7">
    <source>
        <dbReference type="EMBL" id="OWJ78774.1"/>
    </source>
</evidence>
<evidence type="ECO:0000256" key="3">
    <source>
        <dbReference type="ARBA" id="ARBA00022989"/>
    </source>
</evidence>
<comment type="subcellular location">
    <subcellularLocation>
        <location evidence="1">Membrane</location>
        <topology evidence="1">Single-pass membrane protein</topology>
    </subcellularLocation>
</comment>
<keyword evidence="2 6" id="KW-0812">Transmembrane</keyword>
<reference evidence="7 8" key="1">
    <citation type="submission" date="2016-12" db="EMBL/GenBank/DDBJ databases">
        <title>Comparison of Traditional DNA-DNA Hybridization with In Silico Genomic Analysis.</title>
        <authorList>
            <person name="Nicholson A.C."/>
            <person name="Humrighouse B.W."/>
            <person name="Graziano J."/>
            <person name="Lasker B."/>
            <person name="Whitney A.M."/>
            <person name="Mcquiston J.R."/>
        </authorList>
    </citation>
    <scope>NUCLEOTIDE SEQUENCE [LARGE SCALE GENOMIC DNA]</scope>
    <source>
        <strain evidence="7 8">H2240</strain>
    </source>
</reference>
<dbReference type="InterPro" id="IPR006260">
    <property type="entry name" value="TonB/TolA_C"/>
</dbReference>
<evidence type="ECO:0000256" key="1">
    <source>
        <dbReference type="ARBA" id="ARBA00004167"/>
    </source>
</evidence>
<comment type="caution">
    <text evidence="7">The sequence shown here is derived from an EMBL/GenBank/DDBJ whole genome shotgun (WGS) entry which is preliminary data.</text>
</comment>
<evidence type="ECO:0000256" key="5">
    <source>
        <dbReference type="SAM" id="MobiDB-lite"/>
    </source>
</evidence>
<keyword evidence="8" id="KW-1185">Reference proteome</keyword>
<evidence type="ECO:0000256" key="6">
    <source>
        <dbReference type="SAM" id="Phobius"/>
    </source>
</evidence>
<dbReference type="RefSeq" id="WP_088214772.1">
    <property type="nucleotide sequence ID" value="NZ_NIPW01000010.1"/>
</dbReference>
<evidence type="ECO:0000256" key="4">
    <source>
        <dbReference type="ARBA" id="ARBA00023136"/>
    </source>
</evidence>
<keyword evidence="3 6" id="KW-1133">Transmembrane helix</keyword>
<dbReference type="EMBL" id="NIPW01000010">
    <property type="protein sequence ID" value="OWJ78774.1"/>
    <property type="molecule type" value="Genomic_DNA"/>
</dbReference>
<keyword evidence="4 6" id="KW-0472">Membrane</keyword>
<protein>
    <recommendedName>
        <fullName evidence="9">Energy transducer TonB</fullName>
    </recommendedName>
</protein>
<evidence type="ECO:0000256" key="2">
    <source>
        <dbReference type="ARBA" id="ARBA00022692"/>
    </source>
</evidence>
<evidence type="ECO:0008006" key="9">
    <source>
        <dbReference type="Google" id="ProtNLM"/>
    </source>
</evidence>
<accession>A0A212ACR7</accession>
<proteinExistence type="predicted"/>
<name>A0A212ACR7_9RHOB</name>
<dbReference type="OrthoDB" id="7874488at2"/>
<feature type="compositionally biased region" description="Pro residues" evidence="5">
    <location>
        <begin position="113"/>
        <end position="134"/>
    </location>
</feature>
<gene>
    <name evidence="7" type="ORF">CDV49_06580</name>
</gene>
<feature type="transmembrane region" description="Helical" evidence="6">
    <location>
        <begin position="21"/>
        <end position="43"/>
    </location>
</feature>
<feature type="compositionally biased region" description="Low complexity" evidence="5">
    <location>
        <begin position="164"/>
        <end position="196"/>
    </location>
</feature>
<dbReference type="SUPFAM" id="SSF74653">
    <property type="entry name" value="TolA/TonB C-terminal domain"/>
    <property type="match status" value="1"/>
</dbReference>
<evidence type="ECO:0000313" key="8">
    <source>
        <dbReference type="Proteomes" id="UP000196878"/>
    </source>
</evidence>
<feature type="region of interest" description="Disordered" evidence="5">
    <location>
        <begin position="97"/>
        <end position="203"/>
    </location>
</feature>
<dbReference type="Proteomes" id="UP000196878">
    <property type="component" value="Unassembled WGS sequence"/>
</dbReference>
<dbReference type="Pfam" id="PF13103">
    <property type="entry name" value="TonB_2"/>
    <property type="match status" value="1"/>
</dbReference>
<sequence length="292" mass="31129">MTAAHVDWTDTIGTGRRLGEVSLWAGGAVLVLGVHMAAAAYLLNHTAPPPPGMPETYVIDIAPEMFAAPEDLVSDDSPMAMQAAPDLPQAPEEIEAEDMPDPVTDPIQQAEMTPPPDITPPDTQPIMDEPPPPEPVEELPTVAEQAEVALPQVSSPPPPRPQRRQATTTRPPAPQTQAPPRVEAPRAEAAAAPRAAQGASNAQVEQKWRDRAYAVVARHMKRWRNTSRRPLTVMMTIQHDAGGRITAVSLRGSTGDARLDQSLNAHAQRLPNLPPHPGGGGTVSVPLVLEGL</sequence>
<dbReference type="GO" id="GO:0016020">
    <property type="term" value="C:membrane"/>
    <property type="evidence" value="ECO:0007669"/>
    <property type="project" value="UniProtKB-SubCell"/>
</dbReference>
<dbReference type="Gene3D" id="3.30.1150.10">
    <property type="match status" value="1"/>
</dbReference>
<organism evidence="7 8">
    <name type="scientific">Haematobacter genomosp. 1</name>
    <dbReference type="NCBI Taxonomy" id="366618"/>
    <lineage>
        <taxon>Bacteria</taxon>
        <taxon>Pseudomonadati</taxon>
        <taxon>Pseudomonadota</taxon>
        <taxon>Alphaproteobacteria</taxon>
        <taxon>Rhodobacterales</taxon>
        <taxon>Paracoccaceae</taxon>
        <taxon>Haematobacter</taxon>
    </lineage>
</organism>
<dbReference type="NCBIfam" id="TIGR01352">
    <property type="entry name" value="tonB_Cterm"/>
    <property type="match status" value="1"/>
</dbReference>